<dbReference type="GeneID" id="106168744"/>
<keyword evidence="1" id="KW-1185">Reference proteome</keyword>
<dbReference type="RefSeq" id="XP_013403368.1">
    <property type="nucleotide sequence ID" value="XM_013547914.2"/>
</dbReference>
<sequence>MVDVDDNDVILLLEVHDKDFVEKQVKAELEKRKLRCLLRTELDNGTKLGDACQRRIIIYSGHALGNNSWKHFLMDALESRRHFLFLLVHVKSERAPLVIMEFNYITTTRPLWKEDLVHFATSGSITSMILETNFLPWIYNDLSQALRALLRNIAAPRQPGRLRMTLAASSTSLNTISLVCRIDDAFRVKEINYQLEERGVECSVVHILDETKDILSFDQEQLYCVVIFLPEGSEQFKKLVKRGLKCISVVLDNELSPSAVHRISHRTESFLVPDKDVIRSLIQAITGYMPPNVYLTHLSAYCRKLVWGMPDSDREEPVTEMRQLIRSIRMHTQRYREPCSEKERSHDVMPLPGSSEEDVFKRLSECLFDPDWYSYLKHDRVREAESHGSKTTGRCVLI</sequence>
<gene>
    <name evidence="2" type="primary">LOC106168744</name>
</gene>
<dbReference type="Proteomes" id="UP000085678">
    <property type="component" value="Unplaced"/>
</dbReference>
<dbReference type="KEGG" id="lak:106168744"/>
<evidence type="ECO:0000313" key="2">
    <source>
        <dbReference type="RefSeq" id="XP_013403368.1"/>
    </source>
</evidence>
<organism evidence="1 2">
    <name type="scientific">Lingula anatina</name>
    <name type="common">Brachiopod</name>
    <name type="synonym">Lingula unguis</name>
    <dbReference type="NCBI Taxonomy" id="7574"/>
    <lineage>
        <taxon>Eukaryota</taxon>
        <taxon>Metazoa</taxon>
        <taxon>Spiralia</taxon>
        <taxon>Lophotrochozoa</taxon>
        <taxon>Brachiopoda</taxon>
        <taxon>Linguliformea</taxon>
        <taxon>Lingulata</taxon>
        <taxon>Lingulida</taxon>
        <taxon>Linguloidea</taxon>
        <taxon>Lingulidae</taxon>
        <taxon>Lingula</taxon>
    </lineage>
</organism>
<proteinExistence type="predicted"/>
<name>A0A1S3IZC7_LINAN</name>
<reference evidence="2" key="1">
    <citation type="submission" date="2025-08" db="UniProtKB">
        <authorList>
            <consortium name="RefSeq"/>
        </authorList>
    </citation>
    <scope>IDENTIFICATION</scope>
    <source>
        <tissue evidence="2">Gonads</tissue>
    </source>
</reference>
<accession>A0A1S3IZC7</accession>
<dbReference type="InParanoid" id="A0A1S3IZC7"/>
<protein>
    <submittedName>
        <fullName evidence="2">Uncharacterized protein LOC106168744</fullName>
    </submittedName>
</protein>
<evidence type="ECO:0000313" key="1">
    <source>
        <dbReference type="Proteomes" id="UP000085678"/>
    </source>
</evidence>
<dbReference type="AlphaFoldDB" id="A0A1S3IZC7"/>